<sequence length="113" mass="12005">MEWKRNGGQDSSLMAGRRRGVGAAAARRRGFAGGSAEADMHSLARESRTMGEGLAYGPAAATPVGAAFLLGRCCVFPIPMGSSGENHVLLGRAVAALLASFPRWRHRFRRPIP</sequence>
<evidence type="ECO:0000313" key="1">
    <source>
        <dbReference type="EMBL" id="BAC84111.1"/>
    </source>
</evidence>
<proteinExistence type="predicted"/>
<evidence type="ECO:0000313" key="2">
    <source>
        <dbReference type="Proteomes" id="UP000000763"/>
    </source>
</evidence>
<accession>Q6Z3Q7</accession>
<dbReference type="Proteomes" id="UP000000763">
    <property type="component" value="Chromosome 7"/>
</dbReference>
<reference evidence="2" key="2">
    <citation type="journal article" date="2008" name="Nucleic Acids Res.">
        <title>The rice annotation project database (RAP-DB): 2008 update.</title>
        <authorList>
            <consortium name="The rice annotation project (RAP)"/>
        </authorList>
    </citation>
    <scope>GENOME REANNOTATION</scope>
    <source>
        <strain evidence="2">cv. Nipponbare</strain>
    </source>
</reference>
<gene>
    <name evidence="1" type="primary">OSJNBa0084P08.8</name>
</gene>
<protein>
    <submittedName>
        <fullName evidence="1">Uncharacterized protein</fullName>
    </submittedName>
</protein>
<organism evidence="1 2">
    <name type="scientific">Oryza sativa subsp. japonica</name>
    <name type="common">Rice</name>
    <dbReference type="NCBI Taxonomy" id="39947"/>
    <lineage>
        <taxon>Eukaryota</taxon>
        <taxon>Viridiplantae</taxon>
        <taxon>Streptophyta</taxon>
        <taxon>Embryophyta</taxon>
        <taxon>Tracheophyta</taxon>
        <taxon>Spermatophyta</taxon>
        <taxon>Magnoliopsida</taxon>
        <taxon>Liliopsida</taxon>
        <taxon>Poales</taxon>
        <taxon>Poaceae</taxon>
        <taxon>BOP clade</taxon>
        <taxon>Oryzoideae</taxon>
        <taxon>Oryzeae</taxon>
        <taxon>Oryzinae</taxon>
        <taxon>Oryza</taxon>
        <taxon>Oryza sativa</taxon>
    </lineage>
</organism>
<dbReference type="EMBL" id="AP005248">
    <property type="protein sequence ID" value="BAC84111.1"/>
    <property type="molecule type" value="Genomic_DNA"/>
</dbReference>
<name>Q6Z3Q7_ORYSJ</name>
<dbReference type="AlphaFoldDB" id="Q6Z3Q7"/>
<reference evidence="2" key="1">
    <citation type="journal article" date="2005" name="Nature">
        <title>The map-based sequence of the rice genome.</title>
        <authorList>
            <consortium name="International rice genome sequencing project (IRGSP)"/>
            <person name="Matsumoto T."/>
            <person name="Wu J."/>
            <person name="Kanamori H."/>
            <person name="Katayose Y."/>
            <person name="Fujisawa M."/>
            <person name="Namiki N."/>
            <person name="Mizuno H."/>
            <person name="Yamamoto K."/>
            <person name="Antonio B.A."/>
            <person name="Baba T."/>
            <person name="Sakata K."/>
            <person name="Nagamura Y."/>
            <person name="Aoki H."/>
            <person name="Arikawa K."/>
            <person name="Arita K."/>
            <person name="Bito T."/>
            <person name="Chiden Y."/>
            <person name="Fujitsuka N."/>
            <person name="Fukunaka R."/>
            <person name="Hamada M."/>
            <person name="Harada C."/>
            <person name="Hayashi A."/>
            <person name="Hijishita S."/>
            <person name="Honda M."/>
            <person name="Hosokawa S."/>
            <person name="Ichikawa Y."/>
            <person name="Idonuma A."/>
            <person name="Iijima M."/>
            <person name="Ikeda M."/>
            <person name="Ikeno M."/>
            <person name="Ito K."/>
            <person name="Ito S."/>
            <person name="Ito T."/>
            <person name="Ito Y."/>
            <person name="Ito Y."/>
            <person name="Iwabuchi A."/>
            <person name="Kamiya K."/>
            <person name="Karasawa W."/>
            <person name="Kurita K."/>
            <person name="Katagiri S."/>
            <person name="Kikuta A."/>
            <person name="Kobayashi H."/>
            <person name="Kobayashi N."/>
            <person name="Machita K."/>
            <person name="Maehara T."/>
            <person name="Masukawa M."/>
            <person name="Mizubayashi T."/>
            <person name="Mukai Y."/>
            <person name="Nagasaki H."/>
            <person name="Nagata Y."/>
            <person name="Naito S."/>
            <person name="Nakashima M."/>
            <person name="Nakama Y."/>
            <person name="Nakamichi Y."/>
            <person name="Nakamura M."/>
            <person name="Meguro A."/>
            <person name="Negishi M."/>
            <person name="Ohta I."/>
            <person name="Ohta T."/>
            <person name="Okamoto M."/>
            <person name="Ono N."/>
            <person name="Saji S."/>
            <person name="Sakaguchi M."/>
            <person name="Sakai K."/>
            <person name="Shibata M."/>
            <person name="Shimokawa T."/>
            <person name="Song J."/>
            <person name="Takazaki Y."/>
            <person name="Terasawa K."/>
            <person name="Tsugane M."/>
            <person name="Tsuji K."/>
            <person name="Ueda S."/>
            <person name="Waki K."/>
            <person name="Yamagata H."/>
            <person name="Yamamoto M."/>
            <person name="Yamamoto S."/>
            <person name="Yamane H."/>
            <person name="Yoshiki S."/>
            <person name="Yoshihara R."/>
            <person name="Yukawa K."/>
            <person name="Zhong H."/>
            <person name="Yano M."/>
            <person name="Yuan Q."/>
            <person name="Ouyang S."/>
            <person name="Liu J."/>
            <person name="Jones K.M."/>
            <person name="Gansberger K."/>
            <person name="Moffat K."/>
            <person name="Hill J."/>
            <person name="Bera J."/>
            <person name="Fadrosh D."/>
            <person name="Jin S."/>
            <person name="Johri S."/>
            <person name="Kim M."/>
            <person name="Overton L."/>
            <person name="Reardon M."/>
            <person name="Tsitrin T."/>
            <person name="Vuong H."/>
            <person name="Weaver B."/>
            <person name="Ciecko A."/>
            <person name="Tallon L."/>
            <person name="Jackson J."/>
            <person name="Pai G."/>
            <person name="Aken S.V."/>
            <person name="Utterback T."/>
            <person name="Reidmuller S."/>
            <person name="Feldblyum T."/>
            <person name="Hsiao J."/>
            <person name="Zismann V."/>
            <person name="Iobst S."/>
            <person name="de Vazeille A.R."/>
            <person name="Buell C.R."/>
            <person name="Ying K."/>
            <person name="Li Y."/>
            <person name="Lu T."/>
            <person name="Huang Y."/>
            <person name="Zhao Q."/>
            <person name="Feng Q."/>
            <person name="Zhang L."/>
            <person name="Zhu J."/>
            <person name="Weng Q."/>
            <person name="Mu J."/>
            <person name="Lu Y."/>
            <person name="Fan D."/>
            <person name="Liu Y."/>
            <person name="Guan J."/>
            <person name="Zhang Y."/>
            <person name="Yu S."/>
            <person name="Liu X."/>
            <person name="Zhang Y."/>
            <person name="Hong G."/>
            <person name="Han B."/>
            <person name="Choisne N."/>
            <person name="Demange N."/>
            <person name="Orjeda G."/>
            <person name="Samain S."/>
            <person name="Cattolico L."/>
            <person name="Pelletier E."/>
            <person name="Couloux A."/>
            <person name="Segurens B."/>
            <person name="Wincker P."/>
            <person name="D'Hont A."/>
            <person name="Scarpelli C."/>
            <person name="Weissenbach J."/>
            <person name="Salanoubat M."/>
            <person name="Quetier F."/>
            <person name="Yu Y."/>
            <person name="Kim H.R."/>
            <person name="Rambo T."/>
            <person name="Currie J."/>
            <person name="Collura K."/>
            <person name="Luo M."/>
            <person name="Yang T."/>
            <person name="Ammiraju J.S.S."/>
            <person name="Engler F."/>
            <person name="Soderlund C."/>
            <person name="Wing R.A."/>
            <person name="Palmer L.E."/>
            <person name="de la Bastide M."/>
            <person name="Spiegel L."/>
            <person name="Nascimento L."/>
            <person name="Zutavern T."/>
            <person name="O'Shaughnessy A."/>
            <person name="Dike S."/>
            <person name="Dedhia N."/>
            <person name="Preston R."/>
            <person name="Balija V."/>
            <person name="McCombie W.R."/>
            <person name="Chow T."/>
            <person name="Chen H."/>
            <person name="Chung M."/>
            <person name="Chen C."/>
            <person name="Shaw J."/>
            <person name="Wu H."/>
            <person name="Hsiao K."/>
            <person name="Chao Y."/>
            <person name="Chu M."/>
            <person name="Cheng C."/>
            <person name="Hour A."/>
            <person name="Lee P."/>
            <person name="Lin S."/>
            <person name="Lin Y."/>
            <person name="Liou J."/>
            <person name="Liu S."/>
            <person name="Hsing Y."/>
            <person name="Raghuvanshi S."/>
            <person name="Mohanty A."/>
            <person name="Bharti A.K."/>
            <person name="Gaur A."/>
            <person name="Gupta V."/>
            <person name="Kumar D."/>
            <person name="Ravi V."/>
            <person name="Vij S."/>
            <person name="Kapur A."/>
            <person name="Khurana P."/>
            <person name="Khurana P."/>
            <person name="Khurana J.P."/>
            <person name="Tyagi A.K."/>
            <person name="Gaikwad K."/>
            <person name="Singh A."/>
            <person name="Dalal V."/>
            <person name="Srivastava S."/>
            <person name="Dixit A."/>
            <person name="Pal A.K."/>
            <person name="Ghazi I.A."/>
            <person name="Yadav M."/>
            <person name="Pandit A."/>
            <person name="Bhargava A."/>
            <person name="Sureshbabu K."/>
            <person name="Batra K."/>
            <person name="Sharma T.R."/>
            <person name="Mohapatra T."/>
            <person name="Singh N.K."/>
            <person name="Messing J."/>
            <person name="Nelson A.B."/>
            <person name="Fuks G."/>
            <person name="Kavchok S."/>
            <person name="Keizer G."/>
            <person name="Linton E."/>
            <person name="Llaca V."/>
            <person name="Song R."/>
            <person name="Tanyolac B."/>
            <person name="Young S."/>
            <person name="Ho-Il K."/>
            <person name="Hahn J.H."/>
            <person name="Sangsakoo G."/>
            <person name="Vanavichit A."/>
            <person name="de Mattos Luiz.A.T."/>
            <person name="Zimmer P.D."/>
            <person name="Malone G."/>
            <person name="Dellagostin O."/>
            <person name="de Oliveira A.C."/>
            <person name="Bevan M."/>
            <person name="Bancroft I."/>
            <person name="Minx P."/>
            <person name="Cordum H."/>
            <person name="Wilson R."/>
            <person name="Cheng Z."/>
            <person name="Jin W."/>
            <person name="Jiang J."/>
            <person name="Leong S.A."/>
            <person name="Iwama H."/>
            <person name="Gojobori T."/>
            <person name="Itoh T."/>
            <person name="Niimura Y."/>
            <person name="Fujii Y."/>
            <person name="Habara T."/>
            <person name="Sakai H."/>
            <person name="Sato Y."/>
            <person name="Wilson G."/>
            <person name="Kumar K."/>
            <person name="McCouch S."/>
            <person name="Juretic N."/>
            <person name="Hoen D."/>
            <person name="Wright S."/>
            <person name="Bruskiewich R."/>
            <person name="Bureau T."/>
            <person name="Miyao A."/>
            <person name="Hirochika H."/>
            <person name="Nishikawa T."/>
            <person name="Kadowaki K."/>
            <person name="Sugiura M."/>
            <person name="Burr B."/>
            <person name="Sasaki T."/>
        </authorList>
    </citation>
    <scope>NUCLEOTIDE SEQUENCE [LARGE SCALE GENOMIC DNA]</scope>
    <source>
        <strain evidence="2">cv. Nipponbare</strain>
    </source>
</reference>